<sequence length="87" mass="9694">MKKVIALLVSCLLGQIAFGAVYELRTYVTNPGKLENLNARFRDHTVGLFKKHGIESVGYWVPTDGESSKNTLIYVIRHESRDAAKAS</sequence>
<dbReference type="InterPro" id="IPR012577">
    <property type="entry name" value="NIPSNAP"/>
</dbReference>
<proteinExistence type="predicted"/>
<protein>
    <recommendedName>
        <fullName evidence="1">NIPSNAP domain-containing protein</fullName>
    </recommendedName>
</protein>
<name>A0A383A2I7_9ZZZZ</name>
<accession>A0A383A2I7</accession>
<gene>
    <name evidence="2" type="ORF">METZ01_LOCUS454697</name>
</gene>
<feature type="non-terminal residue" evidence="2">
    <location>
        <position position="87"/>
    </location>
</feature>
<dbReference type="InterPro" id="IPR011008">
    <property type="entry name" value="Dimeric_a/b-barrel"/>
</dbReference>
<dbReference type="Pfam" id="PF07978">
    <property type="entry name" value="NIPSNAP"/>
    <property type="match status" value="1"/>
</dbReference>
<dbReference type="AlphaFoldDB" id="A0A383A2I7"/>
<organism evidence="2">
    <name type="scientific">marine metagenome</name>
    <dbReference type="NCBI Taxonomy" id="408172"/>
    <lineage>
        <taxon>unclassified sequences</taxon>
        <taxon>metagenomes</taxon>
        <taxon>ecological metagenomes</taxon>
    </lineage>
</organism>
<evidence type="ECO:0000313" key="2">
    <source>
        <dbReference type="EMBL" id="SVE01843.1"/>
    </source>
</evidence>
<evidence type="ECO:0000259" key="1">
    <source>
        <dbReference type="Pfam" id="PF07978"/>
    </source>
</evidence>
<dbReference type="EMBL" id="UINC01188562">
    <property type="protein sequence ID" value="SVE01843.1"/>
    <property type="molecule type" value="Genomic_DNA"/>
</dbReference>
<feature type="domain" description="NIPSNAP" evidence="1">
    <location>
        <begin position="22"/>
        <end position="77"/>
    </location>
</feature>
<dbReference type="SUPFAM" id="SSF54909">
    <property type="entry name" value="Dimeric alpha+beta barrel"/>
    <property type="match status" value="1"/>
</dbReference>
<dbReference type="Gene3D" id="3.30.70.100">
    <property type="match status" value="1"/>
</dbReference>
<reference evidence="2" key="1">
    <citation type="submission" date="2018-05" db="EMBL/GenBank/DDBJ databases">
        <authorList>
            <person name="Lanie J.A."/>
            <person name="Ng W.-L."/>
            <person name="Kazmierczak K.M."/>
            <person name="Andrzejewski T.M."/>
            <person name="Davidsen T.M."/>
            <person name="Wayne K.J."/>
            <person name="Tettelin H."/>
            <person name="Glass J.I."/>
            <person name="Rusch D."/>
            <person name="Podicherti R."/>
            <person name="Tsui H.-C.T."/>
            <person name="Winkler M.E."/>
        </authorList>
    </citation>
    <scope>NUCLEOTIDE SEQUENCE</scope>
</reference>